<evidence type="ECO:0000256" key="6">
    <source>
        <dbReference type="ARBA" id="ARBA00023065"/>
    </source>
</evidence>
<protein>
    <recommendedName>
        <fullName evidence="13">Ionotropic glutamate receptor L-glutamate and glycine-binding domain-containing protein</fullName>
    </recommendedName>
</protein>
<evidence type="ECO:0000256" key="8">
    <source>
        <dbReference type="ARBA" id="ARBA00023170"/>
    </source>
</evidence>
<keyword evidence="7 12" id="KW-0472">Membrane</keyword>
<dbReference type="PANTHER" id="PTHR42643">
    <property type="entry name" value="IONOTROPIC RECEPTOR 20A-RELATED"/>
    <property type="match status" value="1"/>
</dbReference>
<evidence type="ECO:0000256" key="3">
    <source>
        <dbReference type="ARBA" id="ARBA00022475"/>
    </source>
</evidence>
<dbReference type="Pfam" id="PF10613">
    <property type="entry name" value="Lig_chan-Glu_bd"/>
    <property type="match status" value="1"/>
</dbReference>
<evidence type="ECO:0000259" key="13">
    <source>
        <dbReference type="Pfam" id="PF10613"/>
    </source>
</evidence>
<reference evidence="14 15" key="1">
    <citation type="submission" date="2023-03" db="EMBL/GenBank/DDBJ databases">
        <title>High-quality genome of Scylla paramamosain provides insights in environmental adaptation.</title>
        <authorList>
            <person name="Zhang L."/>
        </authorList>
    </citation>
    <scope>NUCLEOTIDE SEQUENCE [LARGE SCALE GENOMIC DNA]</scope>
    <source>
        <strain evidence="14">LZ_2023a</strain>
        <tissue evidence="14">Muscle</tissue>
    </source>
</reference>
<evidence type="ECO:0000256" key="1">
    <source>
        <dbReference type="ARBA" id="ARBA00004651"/>
    </source>
</evidence>
<keyword evidence="15" id="KW-1185">Reference proteome</keyword>
<dbReference type="InterPro" id="IPR052192">
    <property type="entry name" value="Insect_Ionotropic_Sensory_Rcpt"/>
</dbReference>
<evidence type="ECO:0000256" key="4">
    <source>
        <dbReference type="ARBA" id="ARBA00022692"/>
    </source>
</evidence>
<keyword evidence="6" id="KW-0406">Ion transport</keyword>
<name>A0AAW0T9T4_SCYPA</name>
<dbReference type="EMBL" id="JARAKH010000035">
    <property type="protein sequence ID" value="KAK8384239.1"/>
    <property type="molecule type" value="Genomic_DNA"/>
</dbReference>
<keyword evidence="5 12" id="KW-1133">Transmembrane helix</keyword>
<keyword evidence="2" id="KW-0813">Transport</keyword>
<evidence type="ECO:0000313" key="15">
    <source>
        <dbReference type="Proteomes" id="UP001487740"/>
    </source>
</evidence>
<comment type="subcellular location">
    <subcellularLocation>
        <location evidence="1">Cell membrane</location>
        <topology evidence="1">Multi-pass membrane protein</topology>
    </subcellularLocation>
</comment>
<dbReference type="PANTHER" id="PTHR42643:SF24">
    <property type="entry name" value="IONOTROPIC RECEPTOR 60A"/>
    <property type="match status" value="1"/>
</dbReference>
<evidence type="ECO:0000256" key="10">
    <source>
        <dbReference type="ARBA" id="ARBA00023286"/>
    </source>
</evidence>
<dbReference type="Gene3D" id="3.40.190.10">
    <property type="entry name" value="Periplasmic binding protein-like II"/>
    <property type="match status" value="1"/>
</dbReference>
<dbReference type="GO" id="GO:0015276">
    <property type="term" value="F:ligand-gated monoatomic ion channel activity"/>
    <property type="evidence" value="ECO:0007669"/>
    <property type="project" value="InterPro"/>
</dbReference>
<keyword evidence="8" id="KW-0675">Receptor</keyword>
<feature type="domain" description="Ionotropic glutamate receptor L-glutamate and glycine-binding" evidence="13">
    <location>
        <begin position="5"/>
        <end position="65"/>
    </location>
</feature>
<dbReference type="SUPFAM" id="SSF53850">
    <property type="entry name" value="Periplasmic binding protein-like II"/>
    <property type="match status" value="1"/>
</dbReference>
<evidence type="ECO:0000256" key="11">
    <source>
        <dbReference type="ARBA" id="ARBA00023303"/>
    </source>
</evidence>
<evidence type="ECO:0000256" key="5">
    <source>
        <dbReference type="ARBA" id="ARBA00022989"/>
    </source>
</evidence>
<feature type="transmembrane region" description="Helical" evidence="12">
    <location>
        <begin position="89"/>
        <end position="109"/>
    </location>
</feature>
<evidence type="ECO:0000256" key="9">
    <source>
        <dbReference type="ARBA" id="ARBA00023180"/>
    </source>
</evidence>
<sequence length="118" mass="13578">MPLIYFSFRFFRSEQRTYGHSLSNGTWTGIIGQLQKQKVDFAGTLFTVSRERYGVIDFSEHIYLDEMTAAYVRPGVVPNMAGFVQPYTFLVWLLVLVTTLMVFGTLLAVQLRFLHGTR</sequence>
<evidence type="ECO:0000256" key="2">
    <source>
        <dbReference type="ARBA" id="ARBA00022448"/>
    </source>
</evidence>
<keyword evidence="11" id="KW-0407">Ion channel</keyword>
<dbReference type="GO" id="GO:0005886">
    <property type="term" value="C:plasma membrane"/>
    <property type="evidence" value="ECO:0007669"/>
    <property type="project" value="UniProtKB-SubCell"/>
</dbReference>
<evidence type="ECO:0000313" key="14">
    <source>
        <dbReference type="EMBL" id="KAK8384239.1"/>
    </source>
</evidence>
<dbReference type="InterPro" id="IPR019594">
    <property type="entry name" value="Glu/Gly-bd"/>
</dbReference>
<keyword evidence="9" id="KW-0325">Glycoprotein</keyword>
<dbReference type="AlphaFoldDB" id="A0AAW0T9T4"/>
<keyword evidence="4 12" id="KW-0812">Transmembrane</keyword>
<evidence type="ECO:0000256" key="7">
    <source>
        <dbReference type="ARBA" id="ARBA00023136"/>
    </source>
</evidence>
<proteinExistence type="predicted"/>
<organism evidence="14 15">
    <name type="scientific">Scylla paramamosain</name>
    <name type="common">Mud crab</name>
    <dbReference type="NCBI Taxonomy" id="85552"/>
    <lineage>
        <taxon>Eukaryota</taxon>
        <taxon>Metazoa</taxon>
        <taxon>Ecdysozoa</taxon>
        <taxon>Arthropoda</taxon>
        <taxon>Crustacea</taxon>
        <taxon>Multicrustacea</taxon>
        <taxon>Malacostraca</taxon>
        <taxon>Eumalacostraca</taxon>
        <taxon>Eucarida</taxon>
        <taxon>Decapoda</taxon>
        <taxon>Pleocyemata</taxon>
        <taxon>Brachyura</taxon>
        <taxon>Eubrachyura</taxon>
        <taxon>Portunoidea</taxon>
        <taxon>Portunidae</taxon>
        <taxon>Portuninae</taxon>
        <taxon>Scylla</taxon>
    </lineage>
</organism>
<accession>A0AAW0T9T4</accession>
<dbReference type="Proteomes" id="UP001487740">
    <property type="component" value="Unassembled WGS sequence"/>
</dbReference>
<gene>
    <name evidence="14" type="ORF">O3P69_009176</name>
</gene>
<keyword evidence="3" id="KW-1003">Cell membrane</keyword>
<evidence type="ECO:0000256" key="12">
    <source>
        <dbReference type="SAM" id="Phobius"/>
    </source>
</evidence>
<comment type="caution">
    <text evidence="14">The sequence shown here is derived from an EMBL/GenBank/DDBJ whole genome shotgun (WGS) entry which is preliminary data.</text>
</comment>
<keyword evidence="10" id="KW-1071">Ligand-gated ion channel</keyword>